<dbReference type="Gene3D" id="1.20.5.420">
    <property type="entry name" value="Immunoglobulin FC, subunit C"/>
    <property type="match status" value="1"/>
</dbReference>
<dbReference type="RefSeq" id="WP_410024003.1">
    <property type="nucleotide sequence ID" value="NZ_JBGMEG010000004.1"/>
</dbReference>
<feature type="compositionally biased region" description="Basic and acidic residues" evidence="2">
    <location>
        <begin position="430"/>
        <end position="459"/>
    </location>
</feature>
<keyword evidence="3" id="KW-0732">Signal</keyword>
<organism evidence="5 6">
    <name type="scientific">Anaerococcus groningensis</name>
    <dbReference type="NCBI Taxonomy" id="3115616"/>
    <lineage>
        <taxon>Bacteria</taxon>
        <taxon>Bacillati</taxon>
        <taxon>Bacillota</taxon>
        <taxon>Tissierellia</taxon>
        <taxon>Tissierellales</taxon>
        <taxon>Peptoniphilaceae</taxon>
        <taxon>Anaerococcus</taxon>
    </lineage>
</organism>
<evidence type="ECO:0000256" key="2">
    <source>
        <dbReference type="SAM" id="MobiDB-lite"/>
    </source>
</evidence>
<feature type="region of interest" description="Disordered" evidence="2">
    <location>
        <begin position="218"/>
        <end position="281"/>
    </location>
</feature>
<proteinExistence type="predicted"/>
<keyword evidence="6" id="KW-1185">Reference proteome</keyword>
<dbReference type="Pfam" id="PF01468">
    <property type="entry name" value="GA"/>
    <property type="match status" value="2"/>
</dbReference>
<evidence type="ECO:0000256" key="3">
    <source>
        <dbReference type="SAM" id="SignalP"/>
    </source>
</evidence>
<evidence type="ECO:0000256" key="1">
    <source>
        <dbReference type="SAM" id="Coils"/>
    </source>
</evidence>
<evidence type="ECO:0000313" key="5">
    <source>
        <dbReference type="EMBL" id="MFO3717429.1"/>
    </source>
</evidence>
<feature type="chain" id="PRO_5045617452" description="Protein G-related albumin-binding (GA) module domain-containing protein" evidence="3">
    <location>
        <begin position="27"/>
        <end position="606"/>
    </location>
</feature>
<comment type="caution">
    <text evidence="5">The sequence shown here is derived from an EMBL/GenBank/DDBJ whole genome shotgun (WGS) entry which is preliminary data.</text>
</comment>
<evidence type="ECO:0000259" key="4">
    <source>
        <dbReference type="Pfam" id="PF01468"/>
    </source>
</evidence>
<feature type="domain" description="Protein G-related albumin-binding (GA) module" evidence="4">
    <location>
        <begin position="246"/>
        <end position="295"/>
    </location>
</feature>
<feature type="coiled-coil region" evidence="1">
    <location>
        <begin position="61"/>
        <end position="146"/>
    </location>
</feature>
<reference evidence="5 6" key="1">
    <citation type="journal article" date="2025" name="Anaerobe">
        <title>Description of Anaerococcus kampingiae sp. nov., Anaerococcus groningensis sp. nov., Anaerococcus martiniensis sp. nov., and Anaerococcus cruorum sp. nov., isolated from human clinical specimens.</title>
        <authorList>
            <person name="Boiten K.E."/>
            <person name="Meijer J."/>
            <person name="van Wezel E.M."/>
            <person name="Veloo A.C.M."/>
        </authorList>
    </citation>
    <scope>NUCLEOTIDE SEQUENCE [LARGE SCALE GENOMIC DNA]</scope>
    <source>
        <strain evidence="5 6">ENR1011</strain>
    </source>
</reference>
<feature type="compositionally biased region" description="Basic and acidic residues" evidence="2">
    <location>
        <begin position="250"/>
        <end position="275"/>
    </location>
</feature>
<protein>
    <recommendedName>
        <fullName evidence="4">Protein G-related albumin-binding (GA) module domain-containing protein</fullName>
    </recommendedName>
</protein>
<dbReference type="Proteomes" id="UP001637993">
    <property type="component" value="Unassembled WGS sequence"/>
</dbReference>
<feature type="domain" description="Protein G-related albumin-binding (GA) module" evidence="4">
    <location>
        <begin position="331"/>
        <end position="378"/>
    </location>
</feature>
<evidence type="ECO:0000313" key="6">
    <source>
        <dbReference type="Proteomes" id="UP001637993"/>
    </source>
</evidence>
<feature type="compositionally biased region" description="Basic and acidic residues" evidence="2">
    <location>
        <begin position="328"/>
        <end position="400"/>
    </location>
</feature>
<keyword evidence="1" id="KW-0175">Coiled coil</keyword>
<feature type="region of interest" description="Disordered" evidence="2">
    <location>
        <begin position="294"/>
        <end position="461"/>
    </location>
</feature>
<name>A0ABW9N052_9FIRM</name>
<sequence length="606" mass="69326">MTSKKILAAALSFGLLFAGASDPVFAQTSEMTEEQKSEYNSIKQKIKNQQDIKIIEISKKISVAEENKNVAEKTRNGKREEIKQLNAQLKEKQEIASEDLTEEEISKLDIEIENLKAELTKKEEELIKLEEEYTKKEEEYNYLHENSTRERSLKNAYDRAKSFLEFDIADTSYEVRGYALENIITKEDRENFIKGLSVAKTYDDLNKIKANISNLINGETQLKEEPSNNQDPTSPQEQNQNSNNPNQLELAKEEALKILEENKEISEEEKEEFKKQIQQAADIEQVDEIVEEIKNFKAASKPSDEQSDDEDQSPQTSSEDTQAEENEESKALNESKQSAKDELEKNENLSDEEKKDFKEKIDSTQDKESLEKIIQDIKKAGEDKTLSDPSPKEEIKEKPTPETPSIDPDEKPKENIPEDQPTPSTDDDLDKLPETKPLDTPKDKQEDTLLAKPEEKTNPIEKVLTKTTPETPKSNPSYLYRILESTYPDFGTIRIVGPTGKDYITTIENLDEKPQVAKDTIVVENTYKYIKKGIYKLADLETTRDKLQKSIAHNKATVRAIELLEELTPKTVAKNREKINALLKESERLLKEANYALAEYNYVLSK</sequence>
<dbReference type="InterPro" id="IPR002988">
    <property type="entry name" value="GA_module"/>
</dbReference>
<feature type="compositionally biased region" description="Low complexity" evidence="2">
    <location>
        <begin position="234"/>
        <end position="249"/>
    </location>
</feature>
<gene>
    <name evidence="5" type="ORF">AB9Q04_03550</name>
</gene>
<dbReference type="EMBL" id="JBGMEG010000004">
    <property type="protein sequence ID" value="MFO3717429.1"/>
    <property type="molecule type" value="Genomic_DNA"/>
</dbReference>
<accession>A0ABW9N052</accession>
<feature type="signal peptide" evidence="3">
    <location>
        <begin position="1"/>
        <end position="26"/>
    </location>
</feature>